<keyword evidence="3" id="KW-0349">Heme</keyword>
<keyword evidence="5" id="KW-0560">Oxidoreductase</keyword>
<keyword evidence="7" id="KW-0503">Monooxygenase</keyword>
<evidence type="ECO:0000256" key="6">
    <source>
        <dbReference type="ARBA" id="ARBA00023004"/>
    </source>
</evidence>
<name>A0ABY0GWL2_9PEZI</name>
<keyword evidence="9" id="KW-1185">Reference proteome</keyword>
<keyword evidence="4" id="KW-0479">Metal-binding</keyword>
<dbReference type="Gene3D" id="1.10.630.10">
    <property type="entry name" value="Cytochrome P450"/>
    <property type="match status" value="2"/>
</dbReference>
<accession>A0ABY0GWL2</accession>
<dbReference type="Pfam" id="PF00067">
    <property type="entry name" value="p450"/>
    <property type="match status" value="1"/>
</dbReference>
<comment type="caution">
    <text evidence="8">The sequence shown here is derived from an EMBL/GenBank/DDBJ whole genome shotgun (WGS) entry which is preliminary data.</text>
</comment>
<evidence type="ECO:0000313" key="8">
    <source>
        <dbReference type="EMBL" id="RYO78591.1"/>
    </source>
</evidence>
<sequence length="284" mass="32101">MESRGDIREISYGHSSSIDTPVLPLHPDVTTAFLFGDSVRSLKSSDNATENVFASAFDRAQAYVAKRFRLLDLYWLIGGKEFQDACKTIHLFADQIIDQNLAKDTTAGNENRYIFLKSVAKSCPDRGALKGQIINILAAGRDTAACMLSWTLHPHVMEKLRDEIAQLPPIEDVERAALRDLKYLQNVMKENAEIFRPERWDEDLPMNQDPTLQKWGYLPFNGGPRICQGMDFALTEVAYTIVRMLQRYPIIKLLKGERVDVVVAEKQTMTPVIHITEGCKVELG</sequence>
<dbReference type="PRINTS" id="PR00385">
    <property type="entry name" value="P450"/>
</dbReference>
<evidence type="ECO:0000313" key="9">
    <source>
        <dbReference type="Proteomes" id="UP000294003"/>
    </source>
</evidence>
<proteinExistence type="inferred from homology"/>
<dbReference type="SUPFAM" id="SSF48264">
    <property type="entry name" value="Cytochrome P450"/>
    <property type="match status" value="1"/>
</dbReference>
<evidence type="ECO:0000256" key="3">
    <source>
        <dbReference type="ARBA" id="ARBA00022617"/>
    </source>
</evidence>
<evidence type="ECO:0000256" key="1">
    <source>
        <dbReference type="ARBA" id="ARBA00001971"/>
    </source>
</evidence>
<comment type="similarity">
    <text evidence="2">Belongs to the cytochrome P450 family.</text>
</comment>
<protein>
    <recommendedName>
        <fullName evidence="10">Cytochrome P450</fullName>
    </recommendedName>
</protein>
<dbReference type="InterPro" id="IPR036396">
    <property type="entry name" value="Cyt_P450_sf"/>
</dbReference>
<evidence type="ECO:0000256" key="4">
    <source>
        <dbReference type="ARBA" id="ARBA00022723"/>
    </source>
</evidence>
<dbReference type="InterPro" id="IPR001128">
    <property type="entry name" value="Cyt_P450"/>
</dbReference>
<evidence type="ECO:0000256" key="5">
    <source>
        <dbReference type="ARBA" id="ARBA00023002"/>
    </source>
</evidence>
<reference evidence="8 9" key="1">
    <citation type="submission" date="2018-06" db="EMBL/GenBank/DDBJ databases">
        <title>Complete Genomes of Monosporascus.</title>
        <authorList>
            <person name="Robinson A.J."/>
            <person name="Natvig D.O."/>
        </authorList>
    </citation>
    <scope>NUCLEOTIDE SEQUENCE [LARGE SCALE GENOMIC DNA]</scope>
    <source>
        <strain evidence="8 9">CBS 609.92</strain>
    </source>
</reference>
<evidence type="ECO:0000256" key="7">
    <source>
        <dbReference type="ARBA" id="ARBA00023033"/>
    </source>
</evidence>
<evidence type="ECO:0008006" key="10">
    <source>
        <dbReference type="Google" id="ProtNLM"/>
    </source>
</evidence>
<dbReference type="InterPro" id="IPR047146">
    <property type="entry name" value="Cyt_P450_E_CYP52_fungi"/>
</dbReference>
<evidence type="ECO:0000256" key="2">
    <source>
        <dbReference type="ARBA" id="ARBA00010617"/>
    </source>
</evidence>
<dbReference type="Proteomes" id="UP000294003">
    <property type="component" value="Unassembled WGS sequence"/>
</dbReference>
<gene>
    <name evidence="8" type="ORF">DL762_008614</name>
</gene>
<dbReference type="PANTHER" id="PTHR24287">
    <property type="entry name" value="P450, PUTATIVE (EUROFUNG)-RELATED"/>
    <property type="match status" value="1"/>
</dbReference>
<keyword evidence="6" id="KW-0408">Iron</keyword>
<comment type="cofactor">
    <cofactor evidence="1">
        <name>heme</name>
        <dbReference type="ChEBI" id="CHEBI:30413"/>
    </cofactor>
</comment>
<dbReference type="EMBL" id="QJNS01000373">
    <property type="protein sequence ID" value="RYO78591.1"/>
    <property type="molecule type" value="Genomic_DNA"/>
</dbReference>
<organism evidence="8 9">
    <name type="scientific">Monosporascus cannonballus</name>
    <dbReference type="NCBI Taxonomy" id="155416"/>
    <lineage>
        <taxon>Eukaryota</taxon>
        <taxon>Fungi</taxon>
        <taxon>Dikarya</taxon>
        <taxon>Ascomycota</taxon>
        <taxon>Pezizomycotina</taxon>
        <taxon>Sordariomycetes</taxon>
        <taxon>Xylariomycetidae</taxon>
        <taxon>Xylariales</taxon>
        <taxon>Xylariales incertae sedis</taxon>
        <taxon>Monosporascus</taxon>
    </lineage>
</organism>
<dbReference type="PANTHER" id="PTHR24287:SF1">
    <property type="entry name" value="P450, PUTATIVE (EUROFUNG)-RELATED"/>
    <property type="match status" value="1"/>
</dbReference>